<accession>A0A518HAP2</accession>
<feature type="region of interest" description="Disordered" evidence="1">
    <location>
        <begin position="1"/>
        <end position="22"/>
    </location>
</feature>
<dbReference type="AlphaFoldDB" id="A0A518HAP2"/>
<gene>
    <name evidence="2" type="ORF">ElP_58680</name>
</gene>
<reference evidence="2 3" key="1">
    <citation type="submission" date="2019-02" db="EMBL/GenBank/DDBJ databases">
        <title>Deep-cultivation of Planctomycetes and their phenomic and genomic characterization uncovers novel biology.</title>
        <authorList>
            <person name="Wiegand S."/>
            <person name="Jogler M."/>
            <person name="Boedeker C."/>
            <person name="Pinto D."/>
            <person name="Vollmers J."/>
            <person name="Rivas-Marin E."/>
            <person name="Kohn T."/>
            <person name="Peeters S.H."/>
            <person name="Heuer A."/>
            <person name="Rast P."/>
            <person name="Oberbeckmann S."/>
            <person name="Bunk B."/>
            <person name="Jeske O."/>
            <person name="Meyerdierks A."/>
            <person name="Storesund J.E."/>
            <person name="Kallscheuer N."/>
            <person name="Luecker S."/>
            <person name="Lage O.M."/>
            <person name="Pohl T."/>
            <person name="Merkel B.J."/>
            <person name="Hornburger P."/>
            <person name="Mueller R.-W."/>
            <person name="Bruemmer F."/>
            <person name="Labrenz M."/>
            <person name="Spormann A.M."/>
            <person name="Op den Camp H."/>
            <person name="Overmann J."/>
            <person name="Amann R."/>
            <person name="Jetten M.S.M."/>
            <person name="Mascher T."/>
            <person name="Medema M.H."/>
            <person name="Devos D.P."/>
            <person name="Kaster A.-K."/>
            <person name="Ovreas L."/>
            <person name="Rohde M."/>
            <person name="Galperin M.Y."/>
            <person name="Jogler C."/>
        </authorList>
    </citation>
    <scope>NUCLEOTIDE SEQUENCE [LARGE SCALE GENOMIC DNA]</scope>
    <source>
        <strain evidence="2 3">ElP</strain>
    </source>
</reference>
<dbReference type="RefSeq" id="WP_145276049.1">
    <property type="nucleotide sequence ID" value="NZ_CP036426.1"/>
</dbReference>
<evidence type="ECO:0000313" key="2">
    <source>
        <dbReference type="EMBL" id="QDV37921.1"/>
    </source>
</evidence>
<feature type="compositionally biased region" description="Basic residues" evidence="1">
    <location>
        <begin position="1"/>
        <end position="12"/>
    </location>
</feature>
<feature type="region of interest" description="Disordered" evidence="1">
    <location>
        <begin position="38"/>
        <end position="69"/>
    </location>
</feature>
<evidence type="ECO:0000313" key="3">
    <source>
        <dbReference type="Proteomes" id="UP000317835"/>
    </source>
</evidence>
<dbReference type="KEGG" id="tpla:ElP_58680"/>
<keyword evidence="3" id="KW-1185">Reference proteome</keyword>
<dbReference type="Proteomes" id="UP000317835">
    <property type="component" value="Chromosome"/>
</dbReference>
<sequence>MPERRRPSRPSRGRSPFDASREDLEHLAGYVRGFAGRLLAEPRPDSSPPADGTRVARSPGAGPARYEPPASAIGPLFLRRLDRIHSPRVDFDLDVNARPTARVLGGYYRRRRLVRIYSHDREAGRRPLEELFDTFLHEVAHHLEYTEPQSFHAKSCGRVPGRMHSELFWRILGELKARWADLQRRADGPI</sequence>
<protein>
    <submittedName>
        <fullName evidence="2">Uncharacterized protein</fullName>
    </submittedName>
</protein>
<evidence type="ECO:0000256" key="1">
    <source>
        <dbReference type="SAM" id="MobiDB-lite"/>
    </source>
</evidence>
<dbReference type="OrthoDB" id="279965at2"/>
<proteinExistence type="predicted"/>
<name>A0A518HAP2_9BACT</name>
<dbReference type="EMBL" id="CP036426">
    <property type="protein sequence ID" value="QDV37921.1"/>
    <property type="molecule type" value="Genomic_DNA"/>
</dbReference>
<organism evidence="2 3">
    <name type="scientific">Tautonia plasticadhaerens</name>
    <dbReference type="NCBI Taxonomy" id="2527974"/>
    <lineage>
        <taxon>Bacteria</taxon>
        <taxon>Pseudomonadati</taxon>
        <taxon>Planctomycetota</taxon>
        <taxon>Planctomycetia</taxon>
        <taxon>Isosphaerales</taxon>
        <taxon>Isosphaeraceae</taxon>
        <taxon>Tautonia</taxon>
    </lineage>
</organism>